<dbReference type="EC" id="4.3.2.2" evidence="4 11"/>
<keyword evidence="15" id="KW-1185">Reference proteome</keyword>
<dbReference type="GO" id="GO:0006189">
    <property type="term" value="P:'de novo' IMP biosynthetic process"/>
    <property type="evidence" value="ECO:0007669"/>
    <property type="project" value="UniProtKB-UniPathway"/>
</dbReference>
<protein>
    <recommendedName>
        <fullName evidence="5 11">Adenylosuccinate lyase</fullName>
        <shortName evidence="12">ASL</shortName>
        <ecNumber evidence="4 11">4.3.2.2</ecNumber>
    </recommendedName>
    <alternativeName>
        <fullName evidence="9 12">Adenylosuccinase</fullName>
    </alternativeName>
</protein>
<sequence length="431" mass="49793">MIDRYITEEMTKIWSKENRFTLWLKFQIDVCQALKELNIISEDDFSKIKANTKLDLPLMDKLEQQLKHDVVAFTRMLSANLQSESRWIHYGLTSTDMVDSVQNYQIKLANQIIDGDLVALQKQLKDLAMKYKEQLIIGRTHGIFAEPTSLGLKFALWYDELNRQIARFKLAREQIEVVKITGSVGNFAHVSPKVSEIVAQSWDMKVDSCATQVVQRDRHAFLLATLANIASTIEKIALEIRLSQRSEVNELLEGFSNEQKGSSSMPHKKNPIASENIMGLARLIRSYVSVGYENNLLWYERDISHSSNERIIFPDVYHSLDFIAKRMTELLTNLVVNTQAMNDNLKQANNIYFSQPVLLAIIKNNPELTREEAYDFVQKVTLTAQKENQDFKIVLKENGVDKYLSDEQLNQCYNEKQFLSNVDYIFNKVFK</sequence>
<dbReference type="Gene3D" id="1.20.200.10">
    <property type="entry name" value="Fumarase/aspartase (Central domain)"/>
    <property type="match status" value="1"/>
</dbReference>
<evidence type="ECO:0000256" key="1">
    <source>
        <dbReference type="ARBA" id="ARBA00004706"/>
    </source>
</evidence>
<evidence type="ECO:0000256" key="5">
    <source>
        <dbReference type="ARBA" id="ARBA00017058"/>
    </source>
</evidence>
<dbReference type="PROSITE" id="PS00163">
    <property type="entry name" value="FUMARATE_LYASES"/>
    <property type="match status" value="1"/>
</dbReference>
<dbReference type="Proteomes" id="UP000584587">
    <property type="component" value="Unassembled WGS sequence"/>
</dbReference>
<comment type="pathway">
    <text evidence="1 12">Purine metabolism; IMP biosynthesis via de novo pathway; 5-amino-1-(5-phospho-D-ribosyl)imidazole-4-carboxamide from 5-amino-1-(5-phospho-D-ribosyl)imidazole-4-carboxylate: step 2/2.</text>
</comment>
<dbReference type="PANTHER" id="PTHR43172">
    <property type="entry name" value="ADENYLOSUCCINATE LYASE"/>
    <property type="match status" value="1"/>
</dbReference>
<dbReference type="GO" id="GO:0044208">
    <property type="term" value="P:'de novo' AMP biosynthetic process"/>
    <property type="evidence" value="ECO:0007669"/>
    <property type="project" value="UniProtKB-UniPathway"/>
</dbReference>
<evidence type="ECO:0000256" key="9">
    <source>
        <dbReference type="ARBA" id="ARBA00030717"/>
    </source>
</evidence>
<dbReference type="CDD" id="cd01360">
    <property type="entry name" value="Adenylsuccinate_lyase_1"/>
    <property type="match status" value="1"/>
</dbReference>
<dbReference type="FunFam" id="1.20.200.10:FF:000008">
    <property type="entry name" value="Adenylosuccinate lyase"/>
    <property type="match status" value="1"/>
</dbReference>
<organism evidence="14 15">
    <name type="scientific">Spiroplasma platyhelix PALS-1</name>
    <dbReference type="NCBI Taxonomy" id="1276218"/>
    <lineage>
        <taxon>Bacteria</taxon>
        <taxon>Bacillati</taxon>
        <taxon>Mycoplasmatota</taxon>
        <taxon>Mollicutes</taxon>
        <taxon>Entomoplasmatales</taxon>
        <taxon>Spiroplasmataceae</taxon>
        <taxon>Spiroplasma</taxon>
    </lineage>
</organism>
<dbReference type="PRINTS" id="PR00149">
    <property type="entry name" value="FUMRATELYASE"/>
</dbReference>
<dbReference type="Pfam" id="PF00206">
    <property type="entry name" value="Lyase_1"/>
    <property type="match status" value="1"/>
</dbReference>
<evidence type="ECO:0000256" key="8">
    <source>
        <dbReference type="ARBA" id="ARBA00024477"/>
    </source>
</evidence>
<evidence type="ECO:0000259" key="13">
    <source>
        <dbReference type="SMART" id="SM00998"/>
    </source>
</evidence>
<evidence type="ECO:0000256" key="12">
    <source>
        <dbReference type="RuleBase" id="RU361172"/>
    </source>
</evidence>
<name>A0A846U9J3_9MOLU</name>
<dbReference type="InterPro" id="IPR004769">
    <property type="entry name" value="Pur_lyase"/>
</dbReference>
<comment type="caution">
    <text evidence="14">The sequence shown here is derived from an EMBL/GenBank/DDBJ whole genome shotgun (WGS) entry which is preliminary data.</text>
</comment>
<dbReference type="SUPFAM" id="SSF48557">
    <property type="entry name" value="L-aspartase-like"/>
    <property type="match status" value="1"/>
</dbReference>
<dbReference type="UniPathway" id="UPA00074">
    <property type="reaction ID" value="UER00132"/>
</dbReference>
<evidence type="ECO:0000256" key="3">
    <source>
        <dbReference type="ARBA" id="ARBA00008273"/>
    </source>
</evidence>
<dbReference type="GO" id="GO:0005829">
    <property type="term" value="C:cytosol"/>
    <property type="evidence" value="ECO:0007669"/>
    <property type="project" value="TreeGrafter"/>
</dbReference>
<evidence type="ECO:0000256" key="6">
    <source>
        <dbReference type="ARBA" id="ARBA00022755"/>
    </source>
</evidence>
<dbReference type="Pfam" id="PF10397">
    <property type="entry name" value="ADSL_C"/>
    <property type="match status" value="1"/>
</dbReference>
<keyword evidence="6 12" id="KW-0658">Purine biosynthesis</keyword>
<evidence type="ECO:0000313" key="14">
    <source>
        <dbReference type="EMBL" id="NKE38543.1"/>
    </source>
</evidence>
<comment type="similarity">
    <text evidence="3 12">Belongs to the lyase 1 family. Adenylosuccinate lyase subfamily.</text>
</comment>
<dbReference type="InterPro" id="IPR022761">
    <property type="entry name" value="Fumarate_lyase_N"/>
</dbReference>
<dbReference type="GO" id="GO:0004018">
    <property type="term" value="F:N6-(1,2-dicarboxyethyl)AMP AMP-lyase (fumarate-forming) activity"/>
    <property type="evidence" value="ECO:0007669"/>
    <property type="project" value="UniProtKB-UniRule"/>
</dbReference>
<reference evidence="14 15" key="1">
    <citation type="submission" date="2020-04" db="EMBL/GenBank/DDBJ databases">
        <title>Complete genome sequence of Spiroplasma platyhelix ATCC 51748, an insect isolate.</title>
        <authorList>
            <person name="Green E.A."/>
            <person name="Klassen J.L."/>
        </authorList>
    </citation>
    <scope>NUCLEOTIDE SEQUENCE [LARGE SCALE GENOMIC DNA]</scope>
    <source>
        <strain evidence="14 15">PALS-1</strain>
    </source>
</reference>
<evidence type="ECO:0000256" key="4">
    <source>
        <dbReference type="ARBA" id="ARBA00012339"/>
    </source>
</evidence>
<dbReference type="NCBIfam" id="TIGR00928">
    <property type="entry name" value="purB"/>
    <property type="match status" value="1"/>
</dbReference>
<dbReference type="EMBL" id="JAAVVK010000002">
    <property type="protein sequence ID" value="NKE38543.1"/>
    <property type="molecule type" value="Genomic_DNA"/>
</dbReference>
<dbReference type="SMART" id="SM00998">
    <property type="entry name" value="ADSL_C"/>
    <property type="match status" value="1"/>
</dbReference>
<dbReference type="GO" id="GO:0070626">
    <property type="term" value="F:(S)-2-(5-amino-1-(5-phospho-D-ribosyl)imidazole-4-carboxamido) succinate lyase (fumarate-forming) activity"/>
    <property type="evidence" value="ECO:0007669"/>
    <property type="project" value="TreeGrafter"/>
</dbReference>
<dbReference type="InterPro" id="IPR019468">
    <property type="entry name" value="AdenyloSucc_lyase_C"/>
</dbReference>
<dbReference type="Gene3D" id="1.10.275.10">
    <property type="entry name" value="Fumarase/aspartase (N-terminal domain)"/>
    <property type="match status" value="1"/>
</dbReference>
<dbReference type="InterPro" id="IPR020557">
    <property type="entry name" value="Fumarate_lyase_CS"/>
</dbReference>
<evidence type="ECO:0000256" key="7">
    <source>
        <dbReference type="ARBA" id="ARBA00023239"/>
    </source>
</evidence>
<dbReference type="AlphaFoldDB" id="A0A846U9J3"/>
<dbReference type="InterPro" id="IPR008948">
    <property type="entry name" value="L-Aspartase-like"/>
</dbReference>
<evidence type="ECO:0000313" key="15">
    <source>
        <dbReference type="Proteomes" id="UP000584587"/>
    </source>
</evidence>
<keyword evidence="7 12" id="KW-0456">Lyase</keyword>
<evidence type="ECO:0000256" key="2">
    <source>
        <dbReference type="ARBA" id="ARBA00004734"/>
    </source>
</evidence>
<evidence type="ECO:0000256" key="10">
    <source>
        <dbReference type="ARBA" id="ARBA00049115"/>
    </source>
</evidence>
<dbReference type="InterPro" id="IPR000362">
    <property type="entry name" value="Fumarate_lyase_fam"/>
</dbReference>
<gene>
    <name evidence="14" type="ORF">HER12_02090</name>
</gene>
<proteinExistence type="inferred from homology"/>
<comment type="catalytic activity">
    <reaction evidence="10">
        <text>N(6)-(1,2-dicarboxyethyl)-AMP = fumarate + AMP</text>
        <dbReference type="Rhea" id="RHEA:16853"/>
        <dbReference type="ChEBI" id="CHEBI:29806"/>
        <dbReference type="ChEBI" id="CHEBI:57567"/>
        <dbReference type="ChEBI" id="CHEBI:456215"/>
        <dbReference type="EC" id="4.3.2.2"/>
    </reaction>
    <physiologicalReaction direction="left-to-right" evidence="10">
        <dbReference type="Rhea" id="RHEA:16854"/>
    </physiologicalReaction>
</comment>
<evidence type="ECO:0000256" key="11">
    <source>
        <dbReference type="NCBIfam" id="TIGR00928"/>
    </source>
</evidence>
<dbReference type="PANTHER" id="PTHR43172:SF1">
    <property type="entry name" value="ADENYLOSUCCINATE LYASE"/>
    <property type="match status" value="1"/>
</dbReference>
<comment type="pathway">
    <text evidence="2 12">Purine metabolism; AMP biosynthesis via de novo pathway; AMP from IMP: step 2/2.</text>
</comment>
<dbReference type="InterPro" id="IPR024083">
    <property type="entry name" value="Fumarase/histidase_N"/>
</dbReference>
<dbReference type="Gene3D" id="1.10.40.30">
    <property type="entry name" value="Fumarase/aspartase (C-terminal domain)"/>
    <property type="match status" value="1"/>
</dbReference>
<accession>A0A846U9J3</accession>
<dbReference type="UniPathway" id="UPA00075">
    <property type="reaction ID" value="UER00336"/>
</dbReference>
<feature type="domain" description="Adenylosuccinate lyase C-terminal" evidence="13">
    <location>
        <begin position="349"/>
        <end position="430"/>
    </location>
</feature>
<comment type="catalytic activity">
    <reaction evidence="8">
        <text>(2S)-2-[5-amino-1-(5-phospho-beta-D-ribosyl)imidazole-4-carboxamido]succinate = 5-amino-1-(5-phospho-beta-D-ribosyl)imidazole-4-carboxamide + fumarate</text>
        <dbReference type="Rhea" id="RHEA:23920"/>
        <dbReference type="ChEBI" id="CHEBI:29806"/>
        <dbReference type="ChEBI" id="CHEBI:58443"/>
        <dbReference type="ChEBI" id="CHEBI:58475"/>
        <dbReference type="EC" id="4.3.2.2"/>
    </reaction>
    <physiologicalReaction direction="left-to-right" evidence="8">
        <dbReference type="Rhea" id="RHEA:23921"/>
    </physiologicalReaction>
</comment>
<dbReference type="RefSeq" id="WP_168105023.1">
    <property type="nucleotide sequence ID" value="NZ_CP051215.1"/>
</dbReference>